<dbReference type="EMBL" id="JAJHUN010000007">
    <property type="protein sequence ID" value="KAJ4155104.1"/>
    <property type="molecule type" value="Genomic_DNA"/>
</dbReference>
<evidence type="ECO:0000259" key="7">
    <source>
        <dbReference type="Pfam" id="PF00155"/>
    </source>
</evidence>
<dbReference type="Proteomes" id="UP001144673">
    <property type="component" value="Chromosome 6"/>
</dbReference>
<dbReference type="PANTHER" id="PTHR13693">
    <property type="entry name" value="CLASS II AMINOTRANSFERASE/8-AMINO-7-OXONONANOATE SYNTHASE"/>
    <property type="match status" value="1"/>
</dbReference>
<dbReference type="Gene3D" id="3.90.1150.10">
    <property type="entry name" value="Aspartate Aminotransferase, domain 1"/>
    <property type="match status" value="1"/>
</dbReference>
<feature type="region of interest" description="Disordered" evidence="6">
    <location>
        <begin position="1"/>
        <end position="33"/>
    </location>
</feature>
<dbReference type="InterPro" id="IPR004839">
    <property type="entry name" value="Aminotransferase_I/II_large"/>
</dbReference>
<dbReference type="Gene3D" id="3.40.640.10">
    <property type="entry name" value="Type I PLP-dependent aspartate aminotransferase-like (Major domain)"/>
    <property type="match status" value="1"/>
</dbReference>
<dbReference type="InterPro" id="IPR001917">
    <property type="entry name" value="Aminotrans_II_pyridoxalP_BS"/>
</dbReference>
<evidence type="ECO:0000256" key="3">
    <source>
        <dbReference type="ARBA" id="ARBA00022679"/>
    </source>
</evidence>
<evidence type="ECO:0000313" key="9">
    <source>
        <dbReference type="Proteomes" id="UP001144673"/>
    </source>
</evidence>
<dbReference type="PANTHER" id="PTHR13693:SF77">
    <property type="entry name" value="8-AMINO-7-OXONONANOATE SYNTHASE"/>
    <property type="match status" value="1"/>
</dbReference>
<dbReference type="InterPro" id="IPR015422">
    <property type="entry name" value="PyrdxlP-dep_Trfase_small"/>
</dbReference>
<comment type="cofactor">
    <cofactor evidence="1 5">
        <name>pyridoxal 5'-phosphate</name>
        <dbReference type="ChEBI" id="CHEBI:597326"/>
    </cofactor>
</comment>
<keyword evidence="9" id="KW-1185">Reference proteome</keyword>
<dbReference type="InterPro" id="IPR015424">
    <property type="entry name" value="PyrdxlP-dep_Trfase"/>
</dbReference>
<dbReference type="GeneID" id="80887527"/>
<name>A0A9W8UNJ9_AKAMU</name>
<dbReference type="PROSITE" id="PS00599">
    <property type="entry name" value="AA_TRANSFER_CLASS_2"/>
    <property type="match status" value="1"/>
</dbReference>
<organism evidence="8 9">
    <name type="scientific">Akanthomyces muscarius</name>
    <name type="common">Entomopathogenic fungus</name>
    <name type="synonym">Lecanicillium muscarium</name>
    <dbReference type="NCBI Taxonomy" id="2231603"/>
    <lineage>
        <taxon>Eukaryota</taxon>
        <taxon>Fungi</taxon>
        <taxon>Dikarya</taxon>
        <taxon>Ascomycota</taxon>
        <taxon>Pezizomycotina</taxon>
        <taxon>Sordariomycetes</taxon>
        <taxon>Hypocreomycetidae</taxon>
        <taxon>Hypocreales</taxon>
        <taxon>Cordycipitaceae</taxon>
        <taxon>Akanthomyces</taxon>
    </lineage>
</organism>
<keyword evidence="3" id="KW-0808">Transferase</keyword>
<comment type="similarity">
    <text evidence="2">Belongs to the class-II pyridoxal-phosphate-dependent aminotransferase family. BioF subfamily.</text>
</comment>
<gene>
    <name evidence="8" type="ORF">LMH87_000368</name>
</gene>
<evidence type="ECO:0000256" key="2">
    <source>
        <dbReference type="ARBA" id="ARBA00010008"/>
    </source>
</evidence>
<dbReference type="RefSeq" id="XP_056055228.1">
    <property type="nucleotide sequence ID" value="XM_056198262.1"/>
</dbReference>
<protein>
    <recommendedName>
        <fullName evidence="7">Aminotransferase class I/classII large domain-containing protein</fullName>
    </recommendedName>
</protein>
<dbReference type="GO" id="GO:0016740">
    <property type="term" value="F:transferase activity"/>
    <property type="evidence" value="ECO:0007669"/>
    <property type="project" value="UniProtKB-KW"/>
</dbReference>
<reference evidence="8" key="1">
    <citation type="journal article" date="2023" name="Access Microbiol">
        <title>De-novo genome assembly for Akanthomyces muscarius, a biocontrol agent of insect agricultural pests.</title>
        <authorList>
            <person name="Erdos Z."/>
            <person name="Studholme D.J."/>
            <person name="Raymond B."/>
            <person name="Sharma M."/>
        </authorList>
    </citation>
    <scope>NUCLEOTIDE SEQUENCE</scope>
    <source>
        <strain evidence="8">Ve6</strain>
    </source>
</reference>
<sequence>MKPGSQRMDSTFSRLLDKREAQGRRRRLTLPPPGAVDFSSNSYLSLADSPELKRRYLALLQSSGDGDGPRFSLGSGGSRLLDGNTAFTEALERRIAAFHGAPAGLLFNSGFDANAGLFGCAPQPGDAVVYDELIHASVHDGMKLGRAQKVPFTHNTVHAADAEGGTESLSAVLDRLCQGSQGESFRNGSRNIFVAVEGVYSMDGDVAPLRDIVACVRERLPRGNGHIIVDEAHSTGIIGPRGRGLVCHLGLEDQIWARVHTFGKAMGCAGAIVLCSPISRAYLINYARSLIYTTALGYPSLAAIQITYEHLAGGFADYRLQALHALIRRAHGTLTSLCRRRQIPPRILHIAPSVPESPIVPLFTASARELAACCQQHGFLLRPIVAPTVPTGTDRVRLCLHAGNTDDEVDGLCRVIEKWACDKMGIECNTNVPGVSEDVDSSMMKSDTSRL</sequence>
<dbReference type="InterPro" id="IPR050087">
    <property type="entry name" value="AON_synthase_class-II"/>
</dbReference>
<feature type="domain" description="Aminotransferase class I/classII large" evidence="7">
    <location>
        <begin position="36"/>
        <end position="416"/>
    </location>
</feature>
<comment type="caution">
    <text evidence="8">The sequence shown here is derived from an EMBL/GenBank/DDBJ whole genome shotgun (WGS) entry which is preliminary data.</text>
</comment>
<dbReference type="Pfam" id="PF00155">
    <property type="entry name" value="Aminotran_1_2"/>
    <property type="match status" value="1"/>
</dbReference>
<accession>A0A9W8UNJ9</accession>
<proteinExistence type="inferred from homology"/>
<dbReference type="GO" id="GO:0030170">
    <property type="term" value="F:pyridoxal phosphate binding"/>
    <property type="evidence" value="ECO:0007669"/>
    <property type="project" value="InterPro"/>
</dbReference>
<evidence type="ECO:0000256" key="5">
    <source>
        <dbReference type="RuleBase" id="RU003693"/>
    </source>
</evidence>
<evidence type="ECO:0000256" key="1">
    <source>
        <dbReference type="ARBA" id="ARBA00001933"/>
    </source>
</evidence>
<evidence type="ECO:0000256" key="6">
    <source>
        <dbReference type="SAM" id="MobiDB-lite"/>
    </source>
</evidence>
<evidence type="ECO:0000256" key="4">
    <source>
        <dbReference type="ARBA" id="ARBA00022898"/>
    </source>
</evidence>
<dbReference type="AlphaFoldDB" id="A0A9W8UNJ9"/>
<dbReference type="GO" id="GO:0009102">
    <property type="term" value="P:biotin biosynthetic process"/>
    <property type="evidence" value="ECO:0007669"/>
    <property type="project" value="TreeGrafter"/>
</dbReference>
<dbReference type="KEGG" id="amus:LMH87_000368"/>
<evidence type="ECO:0000313" key="8">
    <source>
        <dbReference type="EMBL" id="KAJ4155104.1"/>
    </source>
</evidence>
<keyword evidence="4 5" id="KW-0663">Pyridoxal phosphate</keyword>
<dbReference type="SUPFAM" id="SSF53383">
    <property type="entry name" value="PLP-dependent transferases"/>
    <property type="match status" value="1"/>
</dbReference>
<dbReference type="InterPro" id="IPR015421">
    <property type="entry name" value="PyrdxlP-dep_Trfase_major"/>
</dbReference>